<dbReference type="AlphaFoldDB" id="A0A0A8Z167"/>
<name>A0A0A8Z167_ARUDO</name>
<organism evidence="1">
    <name type="scientific">Arundo donax</name>
    <name type="common">Giant reed</name>
    <name type="synonym">Donax arundinaceus</name>
    <dbReference type="NCBI Taxonomy" id="35708"/>
    <lineage>
        <taxon>Eukaryota</taxon>
        <taxon>Viridiplantae</taxon>
        <taxon>Streptophyta</taxon>
        <taxon>Embryophyta</taxon>
        <taxon>Tracheophyta</taxon>
        <taxon>Spermatophyta</taxon>
        <taxon>Magnoliopsida</taxon>
        <taxon>Liliopsida</taxon>
        <taxon>Poales</taxon>
        <taxon>Poaceae</taxon>
        <taxon>PACMAD clade</taxon>
        <taxon>Arundinoideae</taxon>
        <taxon>Arundineae</taxon>
        <taxon>Arundo</taxon>
    </lineage>
</organism>
<reference evidence="1" key="1">
    <citation type="submission" date="2014-09" db="EMBL/GenBank/DDBJ databases">
        <authorList>
            <person name="Magalhaes I.L.F."/>
            <person name="Oliveira U."/>
            <person name="Santos F.R."/>
            <person name="Vidigal T.H.D.A."/>
            <person name="Brescovit A.D."/>
            <person name="Santos A.J."/>
        </authorList>
    </citation>
    <scope>NUCLEOTIDE SEQUENCE</scope>
    <source>
        <tissue evidence="1">Shoot tissue taken approximately 20 cm above the soil surface</tissue>
    </source>
</reference>
<reference evidence="1" key="2">
    <citation type="journal article" date="2015" name="Data Brief">
        <title>Shoot transcriptome of the giant reed, Arundo donax.</title>
        <authorList>
            <person name="Barrero R.A."/>
            <person name="Guerrero F.D."/>
            <person name="Moolhuijzen P."/>
            <person name="Goolsby J.A."/>
            <person name="Tidwell J."/>
            <person name="Bellgard S.E."/>
            <person name="Bellgard M.I."/>
        </authorList>
    </citation>
    <scope>NUCLEOTIDE SEQUENCE</scope>
    <source>
        <tissue evidence="1">Shoot tissue taken approximately 20 cm above the soil surface</tissue>
    </source>
</reference>
<sequence>MPLLLLLLALGYRLFHFHCFLLHLCPHHYHLHCMMFLMIL</sequence>
<proteinExistence type="predicted"/>
<protein>
    <submittedName>
        <fullName evidence="1">Uncharacterized protein</fullName>
    </submittedName>
</protein>
<evidence type="ECO:0000313" key="1">
    <source>
        <dbReference type="EMBL" id="JAD33104.1"/>
    </source>
</evidence>
<accession>A0A0A8Z167</accession>
<dbReference type="EMBL" id="GBRH01264791">
    <property type="protein sequence ID" value="JAD33104.1"/>
    <property type="molecule type" value="Transcribed_RNA"/>
</dbReference>